<dbReference type="InterPro" id="IPR007111">
    <property type="entry name" value="NACHT_NTPase"/>
</dbReference>
<dbReference type="Pfam" id="PF25053">
    <property type="entry name" value="DUF7791"/>
    <property type="match status" value="1"/>
</dbReference>
<reference evidence="3 4" key="1">
    <citation type="submission" date="2016-04" db="EMBL/GenBank/DDBJ databases">
        <title>Multiple horizontal gene transfer events from other fungi enriched the ability of the initially mycotrophic fungus Trichoderma (Ascomycota) to feed on dead plant biomass.</title>
        <authorList>
            <person name="Atanasova L."/>
            <person name="Chenthamara K."/>
            <person name="Zhang J."/>
            <person name="Grujic M."/>
            <person name="Henrissat B."/>
            <person name="Kuo A."/>
            <person name="Aertz A."/>
            <person name="Salamov A."/>
            <person name="Lipzen A."/>
            <person name="Labutti K."/>
            <person name="Barry K."/>
            <person name="Miao Y."/>
            <person name="Rahimi M.J."/>
            <person name="Shen Q."/>
            <person name="Grigoriev I.V."/>
            <person name="Kubicek C.P."/>
            <person name="Druzhinina I.S."/>
        </authorList>
    </citation>
    <scope>NUCLEOTIDE SEQUENCE [LARGE SCALE GENOMIC DNA]</scope>
    <source>
        <strain evidence="3 4">NJAU 4742</strain>
    </source>
</reference>
<keyword evidence="1" id="KW-0677">Repeat</keyword>
<keyword evidence="4" id="KW-1185">Reference proteome</keyword>
<name>A0A1T3CD13_9HYPO</name>
<dbReference type="Proteomes" id="UP000191004">
    <property type="component" value="Unassembled WGS sequence"/>
</dbReference>
<comment type="caution">
    <text evidence="3">The sequence shown here is derived from an EMBL/GenBank/DDBJ whole genome shotgun (WGS) entry which is preliminary data.</text>
</comment>
<accession>A0A1T3CD13</accession>
<dbReference type="AlphaFoldDB" id="A0A1T3CD13"/>
<protein>
    <recommendedName>
        <fullName evidence="2">NACHT domain-containing protein</fullName>
    </recommendedName>
</protein>
<dbReference type="PANTHER" id="PTHR10039">
    <property type="entry name" value="AMELOGENIN"/>
    <property type="match status" value="1"/>
</dbReference>
<dbReference type="OrthoDB" id="443402at2759"/>
<dbReference type="SUPFAM" id="SSF52540">
    <property type="entry name" value="P-loop containing nucleoside triphosphate hydrolases"/>
    <property type="match status" value="1"/>
</dbReference>
<organism evidence="3 4">
    <name type="scientific">Trichoderma guizhouense</name>
    <dbReference type="NCBI Taxonomy" id="1491466"/>
    <lineage>
        <taxon>Eukaryota</taxon>
        <taxon>Fungi</taxon>
        <taxon>Dikarya</taxon>
        <taxon>Ascomycota</taxon>
        <taxon>Pezizomycotina</taxon>
        <taxon>Sordariomycetes</taxon>
        <taxon>Hypocreomycetidae</taxon>
        <taxon>Hypocreales</taxon>
        <taxon>Hypocreaceae</taxon>
        <taxon>Trichoderma</taxon>
    </lineage>
</organism>
<gene>
    <name evidence="3" type="ORF">A0O28_0020070</name>
</gene>
<dbReference type="Gene3D" id="3.40.50.300">
    <property type="entry name" value="P-loop containing nucleotide triphosphate hydrolases"/>
    <property type="match status" value="1"/>
</dbReference>
<evidence type="ECO:0000259" key="2">
    <source>
        <dbReference type="PROSITE" id="PS50837"/>
    </source>
</evidence>
<sequence>MDPVNALGIAAAVVHFADFGFRLVKSAWELYKSPSGQASEYIELSVVSQDLSNLADAIKAKLDESQGSVGEVFTRLYRECKSANDELQSILSKLKVKAGSNKIELAADGLRVAFRQVAAADDIEKLADRLSQIRQQMNVGLLYLLLDEAGKNGVELRQFAKQQADMIATLDRIDSTTRQFSKNIIDLIDDWPVNHKTETDEMVRYVLSNKEWTSKYAKQTVFDEYQDNEKLIKVCQSLHFDSISHRETSIPKRHAETFEWIFQEPRTSDDGHALWSSFTQWLQTESRDVYWVTGKPGAGKSTLVKFISRDPRFEALLREWAAESQLLIVTFYSWTAGVSRLQKSQEGLFRTFLFEAIQKLPQLAIHIFPARWFLLQSFGVRIKLPAPTMDELRAGFRNLLSATGNGLKLALLIDGLDEFDEDSNEDHRDLIHLLREANAESGVKICASSRPWNIFRDEYGQNPMLQLENLTQEDIKSFVQEQLQLSPGYRDFVDINRQASSKIITDIVDKSQGVFLWVSVILRLLLNALRDGTTMLELQATIDDVPSEVADLFRYIWDRTGHRFRAEASQYFRLVKLCQEYGIHLFALTLWFGDAQFPVDFDATSVTSTYLTGVIKTLERKVMSRTGGLLELVSDNEDHIKLPRDVRVDYMHRTANDWVTENWASITSVADPGFDPFFWFVKGQSLSAVFTTKPNESNVMFLGSWKTVFTIASLVSETHPDMKTLVAALDRLDQHLASRTHIYHGSGYHKVNPGILSSVSDTKYVRMDLMLEMGIPQLGCANFLEFSARVPIPAYLKYKTQEHPLLFSAEGNDYERILYNVIFGEIWFNNPETRLDLLNFLIQEKYCPSLELLCKAKDKARYCGIRAPGTISDEHPLYIYFMRAHNALESRISQAAGLAGRDGAAVGEI</sequence>
<dbReference type="InterPro" id="IPR056884">
    <property type="entry name" value="NPHP3-like_N"/>
</dbReference>
<dbReference type="InterPro" id="IPR027417">
    <property type="entry name" value="P-loop_NTPase"/>
</dbReference>
<dbReference type="EMBL" id="LVVK01000020">
    <property type="protein sequence ID" value="OPB38901.1"/>
    <property type="molecule type" value="Genomic_DNA"/>
</dbReference>
<dbReference type="InterPro" id="IPR056693">
    <property type="entry name" value="DUF7791"/>
</dbReference>
<feature type="domain" description="NACHT" evidence="2">
    <location>
        <begin position="288"/>
        <end position="451"/>
    </location>
</feature>
<evidence type="ECO:0000313" key="4">
    <source>
        <dbReference type="Proteomes" id="UP000191004"/>
    </source>
</evidence>
<dbReference type="PROSITE" id="PS50837">
    <property type="entry name" value="NACHT"/>
    <property type="match status" value="1"/>
</dbReference>
<proteinExistence type="predicted"/>
<dbReference type="Pfam" id="PF24883">
    <property type="entry name" value="NPHP3_N"/>
    <property type="match status" value="1"/>
</dbReference>
<evidence type="ECO:0000256" key="1">
    <source>
        <dbReference type="ARBA" id="ARBA00022737"/>
    </source>
</evidence>
<evidence type="ECO:0000313" key="3">
    <source>
        <dbReference type="EMBL" id="OPB38901.1"/>
    </source>
</evidence>
<dbReference type="PANTHER" id="PTHR10039:SF5">
    <property type="entry name" value="NACHT DOMAIN-CONTAINING PROTEIN"/>
    <property type="match status" value="1"/>
</dbReference>